<dbReference type="Proteomes" id="UP000243680">
    <property type="component" value="Chromosome 2"/>
</dbReference>
<evidence type="ECO:0000256" key="3">
    <source>
        <dbReference type="ARBA" id="ARBA00022989"/>
    </source>
</evidence>
<dbReference type="GO" id="GO:0008237">
    <property type="term" value="F:metallopeptidase activity"/>
    <property type="evidence" value="ECO:0007669"/>
    <property type="project" value="UniProtKB-KW"/>
</dbReference>
<sequence>MRLDDETESQNVEDRRGGGGGFGGGRATIGIGTIVVVLAASYFFGIDPRVVLEGASALQGGRQQAQPQAQHQGAPATDAGAVFTRKVLGNIERTWTGVFSTQLHAQYQPPKLVMFTNATPTACGTGQTAMGPFYCPGDRKVYIDLGFYDDLRRRFGAGGDFAQAYVIAHEVGHHVQNLLGISGKVDAARRRSSEARSNALSVRMELQADCFAGVWANNAQRANQRLIEPGDFEQGLKTAAAIGDDRLQQQGQGYVVPESFTHGSSEQRVYWLRRGMESGQVSACDTFATNPNR</sequence>
<keyword evidence="6" id="KW-0482">Metalloprotease</keyword>
<gene>
    <name evidence="6" type="ORF">WJ35_26275</name>
</gene>
<organism evidence="6 7">
    <name type="scientific">Burkholderia ubonensis</name>
    <dbReference type="NCBI Taxonomy" id="101571"/>
    <lineage>
        <taxon>Bacteria</taxon>
        <taxon>Pseudomonadati</taxon>
        <taxon>Pseudomonadota</taxon>
        <taxon>Betaproteobacteria</taxon>
        <taxon>Burkholderiales</taxon>
        <taxon>Burkholderiaceae</taxon>
        <taxon>Burkholderia</taxon>
        <taxon>Burkholderia cepacia complex</taxon>
    </lineage>
</organism>
<evidence type="ECO:0000256" key="5">
    <source>
        <dbReference type="SAM" id="MobiDB-lite"/>
    </source>
</evidence>
<dbReference type="RefSeq" id="WP_069240350.1">
    <property type="nucleotide sequence ID" value="NZ_CP013422.1"/>
</dbReference>
<dbReference type="InterPro" id="IPR007343">
    <property type="entry name" value="Uncharacterised_pept_Zn_put"/>
</dbReference>
<dbReference type="AlphaFoldDB" id="A0A1B4LMS7"/>
<evidence type="ECO:0000256" key="2">
    <source>
        <dbReference type="ARBA" id="ARBA00022692"/>
    </source>
</evidence>
<keyword evidence="2" id="KW-0812">Transmembrane</keyword>
<evidence type="ECO:0000313" key="7">
    <source>
        <dbReference type="Proteomes" id="UP000243680"/>
    </source>
</evidence>
<feature type="region of interest" description="Disordered" evidence="5">
    <location>
        <begin position="1"/>
        <end position="23"/>
    </location>
</feature>
<evidence type="ECO:0000256" key="4">
    <source>
        <dbReference type="ARBA" id="ARBA00023136"/>
    </source>
</evidence>
<reference evidence="6 7" key="1">
    <citation type="submission" date="2015-12" db="EMBL/GenBank/DDBJ databases">
        <title>Diversity of Burkholderia near neighbor genomes.</title>
        <authorList>
            <person name="Sahl J."/>
            <person name="Wagner D."/>
            <person name="Keim P."/>
        </authorList>
    </citation>
    <scope>NUCLEOTIDE SEQUENCE [LARGE SCALE GENOMIC DNA]</scope>
    <source>
        <strain evidence="6 7">MSMB0783</strain>
    </source>
</reference>
<dbReference type="PANTHER" id="PTHR30168:SF0">
    <property type="entry name" value="INNER MEMBRANE PROTEIN"/>
    <property type="match status" value="1"/>
</dbReference>
<dbReference type="PANTHER" id="PTHR30168">
    <property type="entry name" value="PUTATIVE MEMBRANE PROTEIN YPFJ"/>
    <property type="match status" value="1"/>
</dbReference>
<dbReference type="GO" id="GO:0006508">
    <property type="term" value="P:proteolysis"/>
    <property type="evidence" value="ECO:0007669"/>
    <property type="project" value="UniProtKB-KW"/>
</dbReference>
<dbReference type="EMBL" id="CP013422">
    <property type="protein sequence ID" value="AOJ78487.1"/>
    <property type="molecule type" value="Genomic_DNA"/>
</dbReference>
<evidence type="ECO:0000313" key="6">
    <source>
        <dbReference type="EMBL" id="AOJ78487.1"/>
    </source>
</evidence>
<proteinExistence type="predicted"/>
<keyword evidence="6" id="KW-0378">Hydrolase</keyword>
<evidence type="ECO:0000256" key="1">
    <source>
        <dbReference type="ARBA" id="ARBA00004167"/>
    </source>
</evidence>
<dbReference type="GO" id="GO:0016020">
    <property type="term" value="C:membrane"/>
    <property type="evidence" value="ECO:0007669"/>
    <property type="project" value="UniProtKB-SubCell"/>
</dbReference>
<keyword evidence="3" id="KW-1133">Transmembrane helix</keyword>
<protein>
    <submittedName>
        <fullName evidence="6">Metalloprotease</fullName>
    </submittedName>
</protein>
<keyword evidence="4" id="KW-0472">Membrane</keyword>
<name>A0A1B4LMS7_9BURK</name>
<accession>A0A1B4LMS7</accession>
<dbReference type="Pfam" id="PF04228">
    <property type="entry name" value="Zn_peptidase"/>
    <property type="match status" value="1"/>
</dbReference>
<comment type="subcellular location">
    <subcellularLocation>
        <location evidence="1">Membrane</location>
        <topology evidence="1">Single-pass membrane protein</topology>
    </subcellularLocation>
</comment>
<keyword evidence="6" id="KW-0645">Protease</keyword>